<dbReference type="PANTHER" id="PTHR11567">
    <property type="entry name" value="ACID PHOSPHATASE-RELATED"/>
    <property type="match status" value="1"/>
</dbReference>
<dbReference type="InterPro" id="IPR050645">
    <property type="entry name" value="Histidine_acid_phosphatase"/>
</dbReference>
<dbReference type="PANTHER" id="PTHR11567:SF211">
    <property type="entry name" value="PROSTATIC ACID PHOSPHATASE"/>
    <property type="match status" value="1"/>
</dbReference>
<evidence type="ECO:0000256" key="1">
    <source>
        <dbReference type="ARBA" id="ARBA00000032"/>
    </source>
</evidence>
<evidence type="ECO:0000256" key="6">
    <source>
        <dbReference type="ARBA" id="ARBA00023157"/>
    </source>
</evidence>
<keyword evidence="9" id="KW-1185">Reference proteome</keyword>
<dbReference type="GO" id="GO:0003993">
    <property type="term" value="F:acid phosphatase activity"/>
    <property type="evidence" value="ECO:0007669"/>
    <property type="project" value="UniProtKB-EC"/>
</dbReference>
<evidence type="ECO:0000313" key="10">
    <source>
        <dbReference type="WBParaSite" id="nRc.2.0.1.t40189-RA"/>
    </source>
</evidence>
<dbReference type="InterPro" id="IPR033379">
    <property type="entry name" value="Acid_Pase_AS"/>
</dbReference>
<dbReference type="CDD" id="cd07061">
    <property type="entry name" value="HP_HAP_like"/>
    <property type="match status" value="1"/>
</dbReference>
<protein>
    <recommendedName>
        <fullName evidence="3">acid phosphatase</fullName>
        <ecNumber evidence="3">3.1.3.2</ecNumber>
    </recommendedName>
</protein>
<evidence type="ECO:0000256" key="8">
    <source>
        <dbReference type="SAM" id="Phobius"/>
    </source>
</evidence>
<keyword evidence="7" id="KW-0325">Glycoprotein</keyword>
<name>A0A915KP05_ROMCU</name>
<reference evidence="10" key="1">
    <citation type="submission" date="2022-11" db="UniProtKB">
        <authorList>
            <consortium name="WormBaseParasite"/>
        </authorList>
    </citation>
    <scope>IDENTIFICATION</scope>
</reference>
<comment type="similarity">
    <text evidence="2">Belongs to the histidine acid phosphatase family.</text>
</comment>
<feature type="transmembrane region" description="Helical" evidence="8">
    <location>
        <begin position="387"/>
        <end position="409"/>
    </location>
</feature>
<evidence type="ECO:0000256" key="5">
    <source>
        <dbReference type="ARBA" id="ARBA00022801"/>
    </source>
</evidence>
<dbReference type="Pfam" id="PF00328">
    <property type="entry name" value="His_Phos_2"/>
    <property type="match status" value="1"/>
</dbReference>
<sequence length="485" mass="55533">MWLLWRMRSVLTYFQTLTPLMVTRPLSSSFGTCRGRRISLWILSFTLLLASISPTNGQQLVFVQALWRHGERNPIHTIPTDTLNKPESWTTGLGELTMNGISVQYKLGQALKKRYVNFIDFCQLHKQAYLWSTDYNRTLMSAAVLHSGLKEQNCSDIGGSRDVRENVLELWSPFPVHSVPNDMDQSIVSIPCPKYEVLNKMYTESSEEIKEFESKNKNFLKFMSQLAGVSLAAMNISTVMDPLLNTKIQSDSHAMPEWVNDTIYNVGLSLWNQSVFLSYKNVSVTKFFIGSLLWNIVELFRAKIQNVFYLKDLKFHGYSVFFTLDYPAVDDAFIEKRLSGCPPLPNSCSFEKFTARNEPYFIKNVSTECRTEKNVWKNALISRKITLIVTVLIFTLLTLGCLILLVLIAKRFSDDKRRYDGYYRVQLDSMADGFLSDRMIRFKNGKIVKEPSLSNNAGNSLVLMHDEKYDGTDDEDDISAGNNDL</sequence>
<dbReference type="InterPro" id="IPR029033">
    <property type="entry name" value="His_PPase_superfam"/>
</dbReference>
<keyword evidence="8" id="KW-0812">Transmembrane</keyword>
<comment type="catalytic activity">
    <reaction evidence="1">
        <text>a phosphate monoester + H2O = an alcohol + phosphate</text>
        <dbReference type="Rhea" id="RHEA:15017"/>
        <dbReference type="ChEBI" id="CHEBI:15377"/>
        <dbReference type="ChEBI" id="CHEBI:30879"/>
        <dbReference type="ChEBI" id="CHEBI:43474"/>
        <dbReference type="ChEBI" id="CHEBI:67140"/>
        <dbReference type="EC" id="3.1.3.2"/>
    </reaction>
</comment>
<dbReference type="InterPro" id="IPR000560">
    <property type="entry name" value="His_Pase_clade-2"/>
</dbReference>
<dbReference type="AlphaFoldDB" id="A0A915KP05"/>
<keyword evidence="8" id="KW-1133">Transmembrane helix</keyword>
<accession>A0A915KP05</accession>
<evidence type="ECO:0000256" key="4">
    <source>
        <dbReference type="ARBA" id="ARBA00022729"/>
    </source>
</evidence>
<keyword evidence="6" id="KW-1015">Disulfide bond</keyword>
<evidence type="ECO:0000313" key="9">
    <source>
        <dbReference type="Proteomes" id="UP000887565"/>
    </source>
</evidence>
<dbReference type="WBParaSite" id="nRc.2.0.1.t40189-RA">
    <property type="protein sequence ID" value="nRc.2.0.1.t40189-RA"/>
    <property type="gene ID" value="nRc.2.0.1.g40189"/>
</dbReference>
<keyword evidence="4" id="KW-0732">Signal</keyword>
<dbReference type="SUPFAM" id="SSF53254">
    <property type="entry name" value="Phosphoglycerate mutase-like"/>
    <property type="match status" value="1"/>
</dbReference>
<keyword evidence="8" id="KW-0472">Membrane</keyword>
<evidence type="ECO:0000256" key="7">
    <source>
        <dbReference type="ARBA" id="ARBA00023180"/>
    </source>
</evidence>
<organism evidence="9 10">
    <name type="scientific">Romanomermis culicivorax</name>
    <name type="common">Nematode worm</name>
    <dbReference type="NCBI Taxonomy" id="13658"/>
    <lineage>
        <taxon>Eukaryota</taxon>
        <taxon>Metazoa</taxon>
        <taxon>Ecdysozoa</taxon>
        <taxon>Nematoda</taxon>
        <taxon>Enoplea</taxon>
        <taxon>Dorylaimia</taxon>
        <taxon>Mermithida</taxon>
        <taxon>Mermithoidea</taxon>
        <taxon>Mermithidae</taxon>
        <taxon>Romanomermis</taxon>
    </lineage>
</organism>
<evidence type="ECO:0000256" key="2">
    <source>
        <dbReference type="ARBA" id="ARBA00005375"/>
    </source>
</evidence>
<proteinExistence type="inferred from homology"/>
<evidence type="ECO:0000256" key="3">
    <source>
        <dbReference type="ARBA" id="ARBA00012646"/>
    </source>
</evidence>
<keyword evidence="5" id="KW-0378">Hydrolase</keyword>
<dbReference type="EC" id="3.1.3.2" evidence="3"/>
<dbReference type="Proteomes" id="UP000887565">
    <property type="component" value="Unplaced"/>
</dbReference>
<dbReference type="PROSITE" id="PS00616">
    <property type="entry name" value="HIS_ACID_PHOSPHAT_1"/>
    <property type="match status" value="1"/>
</dbReference>
<dbReference type="Gene3D" id="3.40.50.1240">
    <property type="entry name" value="Phosphoglycerate mutase-like"/>
    <property type="match status" value="1"/>
</dbReference>